<evidence type="ECO:0008006" key="4">
    <source>
        <dbReference type="Google" id="ProtNLM"/>
    </source>
</evidence>
<gene>
    <name evidence="2" type="ORF">QM012_009395</name>
</gene>
<evidence type="ECO:0000313" key="3">
    <source>
        <dbReference type="Proteomes" id="UP001341245"/>
    </source>
</evidence>
<organism evidence="2 3">
    <name type="scientific">Aureobasidium pullulans</name>
    <name type="common">Black yeast</name>
    <name type="synonym">Pullularia pullulans</name>
    <dbReference type="NCBI Taxonomy" id="5580"/>
    <lineage>
        <taxon>Eukaryota</taxon>
        <taxon>Fungi</taxon>
        <taxon>Dikarya</taxon>
        <taxon>Ascomycota</taxon>
        <taxon>Pezizomycotina</taxon>
        <taxon>Dothideomycetes</taxon>
        <taxon>Dothideomycetidae</taxon>
        <taxon>Dothideales</taxon>
        <taxon>Saccotheciaceae</taxon>
        <taxon>Aureobasidium</taxon>
    </lineage>
</organism>
<dbReference type="EMBL" id="JASGXD010000009">
    <property type="protein sequence ID" value="KAK6003624.1"/>
    <property type="molecule type" value="Genomic_DNA"/>
</dbReference>
<reference evidence="2 3" key="1">
    <citation type="submission" date="2023-11" db="EMBL/GenBank/DDBJ databases">
        <title>Draft genome sequence and annotation of the polyextremotolerant black yeast-like fungus Aureobasidium pullulans NRRL 62042.</title>
        <authorList>
            <person name="Dielentheis-Frenken M.R.E."/>
            <person name="Wibberg D."/>
            <person name="Blank L.M."/>
            <person name="Tiso T."/>
        </authorList>
    </citation>
    <scope>NUCLEOTIDE SEQUENCE [LARGE SCALE GENOMIC DNA]</scope>
    <source>
        <strain evidence="2 3">NRRL 62042</strain>
    </source>
</reference>
<protein>
    <recommendedName>
        <fullName evidence="4">Fungal N-terminal domain-containing protein</fullName>
    </recommendedName>
</protein>
<proteinExistence type="predicted"/>
<sequence>MSDSANTQNVPDAVDQPHPNAIDESAWKGVKKELEEILDRLQAISDAQTQLMDVINVFNRLVGHVETLSDWRVELGLLGEQNLEMKKHSVSILDQSYTEVDQAISACMSIFDNVVKNVKKDANKICKTDNKVKRDKRVTEALKNLDTHMLAVTAPIFDLPTSNVFCEVVIRRFVPPFDRAKSVMSAKIKEAH</sequence>
<feature type="compositionally biased region" description="Polar residues" evidence="1">
    <location>
        <begin position="1"/>
        <end position="10"/>
    </location>
</feature>
<evidence type="ECO:0000313" key="2">
    <source>
        <dbReference type="EMBL" id="KAK6003624.1"/>
    </source>
</evidence>
<evidence type="ECO:0000256" key="1">
    <source>
        <dbReference type="SAM" id="MobiDB-lite"/>
    </source>
</evidence>
<comment type="caution">
    <text evidence="2">The sequence shown here is derived from an EMBL/GenBank/DDBJ whole genome shotgun (WGS) entry which is preliminary data.</text>
</comment>
<accession>A0ABR0TH99</accession>
<name>A0ABR0TH99_AURPU</name>
<dbReference type="Proteomes" id="UP001341245">
    <property type="component" value="Unassembled WGS sequence"/>
</dbReference>
<feature type="region of interest" description="Disordered" evidence="1">
    <location>
        <begin position="1"/>
        <end position="21"/>
    </location>
</feature>
<keyword evidence="3" id="KW-1185">Reference proteome</keyword>